<protein>
    <submittedName>
        <fullName evidence="3">Uncharacterized protein</fullName>
    </submittedName>
</protein>
<sequence>MIASPYFWIALLAGALAISGGSYYYGGKHARDAAKAAQFVELSDAVGKAIAKIKTITKELDKYEATREKVRVVYRTIKEKADANIDKNPGYAECGLDADGLRLYNARPADIESGAPIPDNSVPGSPPGVGREAVHDPEEQHREG</sequence>
<keyword evidence="4" id="KW-1185">Reference proteome</keyword>
<reference evidence="3 4" key="1">
    <citation type="journal article" date="2015" name="Int. J. Syst. Evol. Microbiol.">
        <title>Nitrosospira lacus sp. nov., a psychrotolerant, ammonia-oxidizing bacterium from sandy lake sediment.</title>
        <authorList>
            <person name="Urakawa H."/>
            <person name="Garcia J.C."/>
            <person name="Nielsen J.L."/>
            <person name="Le V.Q."/>
            <person name="Kozlowski J.A."/>
            <person name="Stein L.Y."/>
            <person name="Lim C.K."/>
            <person name="Pommerening-Roser A."/>
            <person name="Martens-Habbena W."/>
            <person name="Stahl D.A."/>
            <person name="Klotz M.G."/>
        </authorList>
    </citation>
    <scope>NUCLEOTIDE SEQUENCE [LARGE SCALE GENOMIC DNA]</scope>
    <source>
        <strain evidence="3 4">APG3</strain>
    </source>
</reference>
<evidence type="ECO:0000313" key="3">
    <source>
        <dbReference type="EMBL" id="ARO88159.1"/>
    </source>
</evidence>
<keyword evidence="2" id="KW-0812">Transmembrane</keyword>
<dbReference type="Proteomes" id="UP000012179">
    <property type="component" value="Chromosome"/>
</dbReference>
<proteinExistence type="predicted"/>
<evidence type="ECO:0000256" key="2">
    <source>
        <dbReference type="SAM" id="Phobius"/>
    </source>
</evidence>
<keyword evidence="2" id="KW-1133">Transmembrane helix</keyword>
<evidence type="ECO:0000256" key="1">
    <source>
        <dbReference type="SAM" id="MobiDB-lite"/>
    </source>
</evidence>
<evidence type="ECO:0000313" key="4">
    <source>
        <dbReference type="Proteomes" id="UP000012179"/>
    </source>
</evidence>
<dbReference type="EMBL" id="CP021106">
    <property type="protein sequence ID" value="ARO88159.1"/>
    <property type="molecule type" value="Genomic_DNA"/>
</dbReference>
<feature type="region of interest" description="Disordered" evidence="1">
    <location>
        <begin position="110"/>
        <end position="144"/>
    </location>
</feature>
<keyword evidence="2" id="KW-0472">Membrane</keyword>
<feature type="compositionally biased region" description="Basic and acidic residues" evidence="1">
    <location>
        <begin position="132"/>
        <end position="144"/>
    </location>
</feature>
<dbReference type="OrthoDB" id="8566638at2"/>
<dbReference type="AlphaFoldDB" id="A0A1W6SQU9"/>
<dbReference type="KEGG" id="nlc:EBAPG3_010435"/>
<gene>
    <name evidence="3" type="ORF">EBAPG3_010435</name>
</gene>
<name>A0A1W6SQU9_9PROT</name>
<feature type="transmembrane region" description="Helical" evidence="2">
    <location>
        <begin position="6"/>
        <end position="25"/>
    </location>
</feature>
<dbReference type="RefSeq" id="WP_004177706.1">
    <property type="nucleotide sequence ID" value="NZ_CP021106.3"/>
</dbReference>
<accession>A0A1W6SQU9</accession>
<organism evidence="3 4">
    <name type="scientific">Nitrosospira lacus</name>
    <dbReference type="NCBI Taxonomy" id="1288494"/>
    <lineage>
        <taxon>Bacteria</taxon>
        <taxon>Pseudomonadati</taxon>
        <taxon>Pseudomonadota</taxon>
        <taxon>Betaproteobacteria</taxon>
        <taxon>Nitrosomonadales</taxon>
        <taxon>Nitrosomonadaceae</taxon>
        <taxon>Nitrosospira</taxon>
    </lineage>
</organism>